<feature type="domain" description="G-protein coupled receptors family 1 profile" evidence="10">
    <location>
        <begin position="54"/>
        <end position="429"/>
    </location>
</feature>
<dbReference type="PANTHER" id="PTHR24248">
    <property type="entry name" value="ADRENERGIC RECEPTOR-RELATED G-PROTEIN COUPLED RECEPTOR"/>
    <property type="match status" value="1"/>
</dbReference>
<accession>A0AAV3Z941</accession>
<evidence type="ECO:0000256" key="8">
    <source>
        <dbReference type="ARBA" id="ARBA00023224"/>
    </source>
</evidence>
<protein>
    <submittedName>
        <fullName evidence="11">D(2) dopamine receptor</fullName>
    </submittedName>
</protein>
<dbReference type="Pfam" id="PF00001">
    <property type="entry name" value="7tm_1"/>
    <property type="match status" value="1"/>
</dbReference>
<evidence type="ECO:0000256" key="4">
    <source>
        <dbReference type="ARBA" id="ARBA00022989"/>
    </source>
</evidence>
<evidence type="ECO:0000259" key="10">
    <source>
        <dbReference type="PROSITE" id="PS50262"/>
    </source>
</evidence>
<dbReference type="PRINTS" id="PR00237">
    <property type="entry name" value="GPCRRHODOPSN"/>
</dbReference>
<evidence type="ECO:0000256" key="2">
    <source>
        <dbReference type="ARBA" id="ARBA00022475"/>
    </source>
</evidence>
<dbReference type="InterPro" id="IPR000276">
    <property type="entry name" value="GPCR_Rhodpsn"/>
</dbReference>
<feature type="transmembrane region" description="Helical" evidence="9">
    <location>
        <begin position="118"/>
        <end position="143"/>
    </location>
</feature>
<dbReference type="Gene3D" id="1.20.1070.10">
    <property type="entry name" value="Rhodopsin 7-helix transmembrane proteins"/>
    <property type="match status" value="2"/>
</dbReference>
<keyword evidence="7 11" id="KW-0675">Receptor</keyword>
<evidence type="ECO:0000256" key="5">
    <source>
        <dbReference type="ARBA" id="ARBA00023040"/>
    </source>
</evidence>
<dbReference type="GO" id="GO:0005886">
    <property type="term" value="C:plasma membrane"/>
    <property type="evidence" value="ECO:0007669"/>
    <property type="project" value="UniProtKB-SubCell"/>
</dbReference>
<evidence type="ECO:0000256" key="1">
    <source>
        <dbReference type="ARBA" id="ARBA00004651"/>
    </source>
</evidence>
<gene>
    <name evidence="11" type="ORF">PoB_001745800</name>
</gene>
<organism evidence="11 12">
    <name type="scientific">Plakobranchus ocellatus</name>
    <dbReference type="NCBI Taxonomy" id="259542"/>
    <lineage>
        <taxon>Eukaryota</taxon>
        <taxon>Metazoa</taxon>
        <taxon>Spiralia</taxon>
        <taxon>Lophotrochozoa</taxon>
        <taxon>Mollusca</taxon>
        <taxon>Gastropoda</taxon>
        <taxon>Heterobranchia</taxon>
        <taxon>Euthyneura</taxon>
        <taxon>Panpulmonata</taxon>
        <taxon>Sacoglossa</taxon>
        <taxon>Placobranchoidea</taxon>
        <taxon>Plakobranchidae</taxon>
        <taxon>Plakobranchus</taxon>
    </lineage>
</organism>
<keyword evidence="4 9" id="KW-1133">Transmembrane helix</keyword>
<feature type="transmembrane region" description="Helical" evidence="9">
    <location>
        <begin position="409"/>
        <end position="430"/>
    </location>
</feature>
<keyword evidence="5" id="KW-0297">G-protein coupled receptor</keyword>
<feature type="transmembrane region" description="Helical" evidence="9">
    <location>
        <begin position="40"/>
        <end position="62"/>
    </location>
</feature>
<dbReference type="AlphaFoldDB" id="A0AAV3Z941"/>
<reference evidence="11 12" key="1">
    <citation type="journal article" date="2021" name="Elife">
        <title>Chloroplast acquisition without the gene transfer in kleptoplastic sea slugs, Plakobranchus ocellatus.</title>
        <authorList>
            <person name="Maeda T."/>
            <person name="Takahashi S."/>
            <person name="Yoshida T."/>
            <person name="Shimamura S."/>
            <person name="Takaki Y."/>
            <person name="Nagai Y."/>
            <person name="Toyoda A."/>
            <person name="Suzuki Y."/>
            <person name="Arimoto A."/>
            <person name="Ishii H."/>
            <person name="Satoh N."/>
            <person name="Nishiyama T."/>
            <person name="Hasebe M."/>
            <person name="Maruyama T."/>
            <person name="Minagawa J."/>
            <person name="Obokata J."/>
            <person name="Shigenobu S."/>
        </authorList>
    </citation>
    <scope>NUCLEOTIDE SEQUENCE [LARGE SCALE GENOMIC DNA]</scope>
</reference>
<dbReference type="InterPro" id="IPR017452">
    <property type="entry name" value="GPCR_Rhodpsn_7TM"/>
</dbReference>
<feature type="transmembrane region" description="Helical" evidence="9">
    <location>
        <begin position="379"/>
        <end position="403"/>
    </location>
</feature>
<dbReference type="Proteomes" id="UP000735302">
    <property type="component" value="Unassembled WGS sequence"/>
</dbReference>
<evidence type="ECO:0000313" key="12">
    <source>
        <dbReference type="Proteomes" id="UP000735302"/>
    </source>
</evidence>
<comment type="caution">
    <text evidence="11">The sequence shown here is derived from an EMBL/GenBank/DDBJ whole genome shotgun (WGS) entry which is preliminary data.</text>
</comment>
<evidence type="ECO:0000256" key="6">
    <source>
        <dbReference type="ARBA" id="ARBA00023136"/>
    </source>
</evidence>
<evidence type="ECO:0000256" key="3">
    <source>
        <dbReference type="ARBA" id="ARBA00022692"/>
    </source>
</evidence>
<feature type="transmembrane region" description="Helical" evidence="9">
    <location>
        <begin position="155"/>
        <end position="176"/>
    </location>
</feature>
<dbReference type="EMBL" id="BLXT01002074">
    <property type="protein sequence ID" value="GFN90952.1"/>
    <property type="molecule type" value="Genomic_DNA"/>
</dbReference>
<evidence type="ECO:0000256" key="9">
    <source>
        <dbReference type="SAM" id="Phobius"/>
    </source>
</evidence>
<dbReference type="CDD" id="cd00637">
    <property type="entry name" value="7tm_classA_rhodopsin-like"/>
    <property type="match status" value="1"/>
</dbReference>
<evidence type="ECO:0000313" key="11">
    <source>
        <dbReference type="EMBL" id="GFN90952.1"/>
    </source>
</evidence>
<keyword evidence="3 9" id="KW-0812">Transmembrane</keyword>
<dbReference type="SUPFAM" id="SSF81321">
    <property type="entry name" value="Family A G protein-coupled receptor-like"/>
    <property type="match status" value="1"/>
</dbReference>
<feature type="transmembrane region" description="Helical" evidence="9">
    <location>
        <begin position="196"/>
        <end position="219"/>
    </location>
</feature>
<dbReference type="PROSITE" id="PS50262">
    <property type="entry name" value="G_PROTEIN_RECEP_F1_2"/>
    <property type="match status" value="1"/>
</dbReference>
<name>A0AAV3Z941_9GAST</name>
<feature type="transmembrane region" description="Helical" evidence="9">
    <location>
        <begin position="74"/>
        <end position="98"/>
    </location>
</feature>
<keyword evidence="8" id="KW-0807">Transducer</keyword>
<keyword evidence="12" id="KW-1185">Reference proteome</keyword>
<evidence type="ECO:0000256" key="7">
    <source>
        <dbReference type="ARBA" id="ARBA00023170"/>
    </source>
</evidence>
<keyword evidence="6 9" id="KW-0472">Membrane</keyword>
<comment type="subcellular location">
    <subcellularLocation>
        <location evidence="1">Cell membrane</location>
        <topology evidence="1">Multi-pass membrane protein</topology>
    </subcellularLocation>
</comment>
<keyword evidence="2" id="KW-1003">Cell membrane</keyword>
<dbReference type="GO" id="GO:0004930">
    <property type="term" value="F:G protein-coupled receptor activity"/>
    <property type="evidence" value="ECO:0007669"/>
    <property type="project" value="UniProtKB-KW"/>
</dbReference>
<sequence length="522" mass="58569">MNVNQSATVMENVTTFWLPTEDWISLELAPNRTKFESMGVVVFNTVIASIILINNSLLLLTLGCTRKLWTSTNAYIASLAGADLLVGLVLVVRNFWIIGETSWVFHENENMCMPFVSLLYVSALESITCLALVSLDRYAYIVWPFWYERHVTNRLTAVSIAVSWLVCIALGFLPMHLNRFSPDIGCDPMAIISKHYLLFCLNLYLMVAEIVIAAMYGRIFCVGNQQRRRTEAYTRGLYGHRTRLKTSSTCFDDINSGIVDNTGKSHTKARTTAIAVVSDVNYGAEGHKHGASEHLQIVEFIRAGENINGVESGAIASAMTEEEEGHKAKQTPIVNQGNESGRERAKRSVLSSIIKFRHAKKYSQRSMNYSSSRWQVIRFLLLVCGIFFMCWVPLQIVVIIYFTSGAPTIAISVTVSIAAINSALNMYVFLAMNRTFKIAFCTLFCRLPCCTGQESYCQWRKDNNIVEFVSDYNPVIKPSLRTESPPSPQMCNSLSHHNTIGFSGDQEVCDIQRRASNVAERL</sequence>
<proteinExistence type="predicted"/>